<comment type="caution">
    <text evidence="2">The sequence shown here is derived from an EMBL/GenBank/DDBJ whole genome shotgun (WGS) entry which is preliminary data.</text>
</comment>
<dbReference type="EMBL" id="JAUDFV010000110">
    <property type="protein sequence ID" value="KAL2730762.1"/>
    <property type="molecule type" value="Genomic_DNA"/>
</dbReference>
<protein>
    <submittedName>
        <fullName evidence="2">Uncharacterized protein</fullName>
    </submittedName>
</protein>
<dbReference type="Proteomes" id="UP001607302">
    <property type="component" value="Unassembled WGS sequence"/>
</dbReference>
<name>A0ABD2BDD5_VESSQ</name>
<keyword evidence="3" id="KW-1185">Reference proteome</keyword>
<reference evidence="2 3" key="1">
    <citation type="journal article" date="2024" name="Ann. Entomol. Soc. Am.">
        <title>Genomic analyses of the southern and eastern yellowjacket wasps (Hymenoptera: Vespidae) reveal evolutionary signatures of social life.</title>
        <authorList>
            <person name="Catto M.A."/>
            <person name="Caine P.B."/>
            <person name="Orr S.E."/>
            <person name="Hunt B.G."/>
            <person name="Goodisman M.A.D."/>
        </authorList>
    </citation>
    <scope>NUCLEOTIDE SEQUENCE [LARGE SCALE GENOMIC DNA]</scope>
    <source>
        <strain evidence="2">233</strain>
        <tissue evidence="2">Head and thorax</tissue>
    </source>
</reference>
<proteinExistence type="predicted"/>
<accession>A0ABD2BDD5</accession>
<dbReference type="AlphaFoldDB" id="A0ABD2BDD5"/>
<organism evidence="2 3">
    <name type="scientific">Vespula squamosa</name>
    <name type="common">Southern yellow jacket</name>
    <name type="synonym">Wasp</name>
    <dbReference type="NCBI Taxonomy" id="30214"/>
    <lineage>
        <taxon>Eukaryota</taxon>
        <taxon>Metazoa</taxon>
        <taxon>Ecdysozoa</taxon>
        <taxon>Arthropoda</taxon>
        <taxon>Hexapoda</taxon>
        <taxon>Insecta</taxon>
        <taxon>Pterygota</taxon>
        <taxon>Neoptera</taxon>
        <taxon>Endopterygota</taxon>
        <taxon>Hymenoptera</taxon>
        <taxon>Apocrita</taxon>
        <taxon>Aculeata</taxon>
        <taxon>Vespoidea</taxon>
        <taxon>Vespidae</taxon>
        <taxon>Vespinae</taxon>
        <taxon>Vespula</taxon>
    </lineage>
</organism>
<evidence type="ECO:0000313" key="3">
    <source>
        <dbReference type="Proteomes" id="UP001607302"/>
    </source>
</evidence>
<sequence>MFSNTDSLIFVKRASLHENVDEYEEQKKEMKKHSSNSWTNQGERKRKRGNLAIDEERAITHEGQIISNEKDAKWQMNKYTIPWKGVNTKFSEEESDGTNPDEYNTDGFGTHR</sequence>
<feature type="region of interest" description="Disordered" evidence="1">
    <location>
        <begin position="24"/>
        <end position="51"/>
    </location>
</feature>
<evidence type="ECO:0000256" key="1">
    <source>
        <dbReference type="SAM" id="MobiDB-lite"/>
    </source>
</evidence>
<feature type="region of interest" description="Disordered" evidence="1">
    <location>
        <begin position="89"/>
        <end position="112"/>
    </location>
</feature>
<gene>
    <name evidence="2" type="ORF">V1478_005175</name>
</gene>
<evidence type="ECO:0000313" key="2">
    <source>
        <dbReference type="EMBL" id="KAL2730762.1"/>
    </source>
</evidence>